<sequence length="143" mass="16194">MAHHSSSDSKDHIQPQPFESKKPHQLKDNIILKQEKEVESDKDDAQTKTHLSKNMEIALQEGEAKAEEDNGRERLKKHRVEVAGKVWIPDIWGQEELLKDWIDCTTAFDAPLVPSKIMSARTALAQEVRRASNNGGLKLENGF</sequence>
<dbReference type="InterPro" id="IPR040374">
    <property type="entry name" value="BIC"/>
</dbReference>
<feature type="compositionally biased region" description="Basic and acidic residues" evidence="1">
    <location>
        <begin position="1"/>
        <end position="27"/>
    </location>
</feature>
<feature type="compositionally biased region" description="Basic and acidic residues" evidence="1">
    <location>
        <begin position="33"/>
        <end position="47"/>
    </location>
</feature>
<gene>
    <name evidence="2" type="ORF">RIF29_20658</name>
</gene>
<dbReference type="Proteomes" id="UP001372338">
    <property type="component" value="Unassembled WGS sequence"/>
</dbReference>
<comment type="caution">
    <text evidence="2">The sequence shown here is derived from an EMBL/GenBank/DDBJ whole genome shotgun (WGS) entry which is preliminary data.</text>
</comment>
<feature type="region of interest" description="Disordered" evidence="1">
    <location>
        <begin position="1"/>
        <end position="74"/>
    </location>
</feature>
<evidence type="ECO:0008006" key="4">
    <source>
        <dbReference type="Google" id="ProtNLM"/>
    </source>
</evidence>
<proteinExistence type="predicted"/>
<accession>A0AAN9F1I2</accession>
<keyword evidence="3" id="KW-1185">Reference proteome</keyword>
<dbReference type="CDD" id="cd22645">
    <property type="entry name" value="BIC1_CID"/>
    <property type="match status" value="1"/>
</dbReference>
<feature type="compositionally biased region" description="Basic and acidic residues" evidence="1">
    <location>
        <begin position="62"/>
        <end position="73"/>
    </location>
</feature>
<dbReference type="PANTHER" id="PTHR34207:SF2">
    <property type="entry name" value="PROTEIN BIC1"/>
    <property type="match status" value="1"/>
</dbReference>
<protein>
    <recommendedName>
        <fullName evidence="4">Protein BIC1</fullName>
    </recommendedName>
</protein>
<evidence type="ECO:0000313" key="3">
    <source>
        <dbReference type="Proteomes" id="UP001372338"/>
    </source>
</evidence>
<reference evidence="2 3" key="1">
    <citation type="submission" date="2024-01" db="EMBL/GenBank/DDBJ databases">
        <title>The genomes of 5 underutilized Papilionoideae crops provide insights into root nodulation and disease resistanc.</title>
        <authorList>
            <person name="Yuan L."/>
        </authorList>
    </citation>
    <scope>NUCLEOTIDE SEQUENCE [LARGE SCALE GENOMIC DNA]</scope>
    <source>
        <strain evidence="2">ZHUSHIDOU_FW_LH</strain>
        <tissue evidence="2">Leaf</tissue>
    </source>
</reference>
<dbReference type="AlphaFoldDB" id="A0AAN9F1I2"/>
<dbReference type="EMBL" id="JAYWIO010000004">
    <property type="protein sequence ID" value="KAK7267977.1"/>
    <property type="molecule type" value="Genomic_DNA"/>
</dbReference>
<dbReference type="GO" id="GO:0009785">
    <property type="term" value="P:blue light signaling pathway"/>
    <property type="evidence" value="ECO:0007669"/>
    <property type="project" value="InterPro"/>
</dbReference>
<dbReference type="PANTHER" id="PTHR34207">
    <property type="entry name" value="PROTEIN BIC1"/>
    <property type="match status" value="1"/>
</dbReference>
<evidence type="ECO:0000313" key="2">
    <source>
        <dbReference type="EMBL" id="KAK7267977.1"/>
    </source>
</evidence>
<evidence type="ECO:0000256" key="1">
    <source>
        <dbReference type="SAM" id="MobiDB-lite"/>
    </source>
</evidence>
<name>A0AAN9F1I2_CROPI</name>
<organism evidence="2 3">
    <name type="scientific">Crotalaria pallida</name>
    <name type="common">Smooth rattlebox</name>
    <name type="synonym">Crotalaria striata</name>
    <dbReference type="NCBI Taxonomy" id="3830"/>
    <lineage>
        <taxon>Eukaryota</taxon>
        <taxon>Viridiplantae</taxon>
        <taxon>Streptophyta</taxon>
        <taxon>Embryophyta</taxon>
        <taxon>Tracheophyta</taxon>
        <taxon>Spermatophyta</taxon>
        <taxon>Magnoliopsida</taxon>
        <taxon>eudicotyledons</taxon>
        <taxon>Gunneridae</taxon>
        <taxon>Pentapetalae</taxon>
        <taxon>rosids</taxon>
        <taxon>fabids</taxon>
        <taxon>Fabales</taxon>
        <taxon>Fabaceae</taxon>
        <taxon>Papilionoideae</taxon>
        <taxon>50 kb inversion clade</taxon>
        <taxon>genistoids sensu lato</taxon>
        <taxon>core genistoids</taxon>
        <taxon>Crotalarieae</taxon>
        <taxon>Crotalaria</taxon>
    </lineage>
</organism>